<accession>A0A0K2VUR7</accession>
<name>A0A0K2VUR7_MESPL</name>
<feature type="chain" id="PRO_5005489868" description="Autotransporter domain-containing protein" evidence="1">
    <location>
        <begin position="27"/>
        <end position="641"/>
    </location>
</feature>
<dbReference type="SMART" id="SM00869">
    <property type="entry name" value="Autotransporter"/>
    <property type="match status" value="1"/>
</dbReference>
<evidence type="ECO:0000256" key="1">
    <source>
        <dbReference type="SAM" id="SignalP"/>
    </source>
</evidence>
<gene>
    <name evidence="3" type="ORF">MPL1032_190074</name>
</gene>
<proteinExistence type="predicted"/>
<evidence type="ECO:0000313" key="4">
    <source>
        <dbReference type="Proteomes" id="UP000182888"/>
    </source>
</evidence>
<dbReference type="Pfam" id="PF03797">
    <property type="entry name" value="Autotransporter"/>
    <property type="match status" value="1"/>
</dbReference>
<reference evidence="4" key="1">
    <citation type="submission" date="2014-08" db="EMBL/GenBank/DDBJ databases">
        <authorList>
            <person name="Edwards T."/>
        </authorList>
    </citation>
    <scope>NUCLEOTIDE SEQUENCE [LARGE SCALE GENOMIC DNA]</scope>
</reference>
<dbReference type="SUPFAM" id="SSF103515">
    <property type="entry name" value="Autotransporter"/>
    <property type="match status" value="1"/>
</dbReference>
<dbReference type="PROSITE" id="PS51208">
    <property type="entry name" value="AUTOTRANSPORTER"/>
    <property type="match status" value="1"/>
</dbReference>
<dbReference type="AlphaFoldDB" id="A0A0K2VUR7"/>
<keyword evidence="1" id="KW-0732">Signal</keyword>
<dbReference type="EMBL" id="CCND01000011">
    <property type="protein sequence ID" value="CDX54427.1"/>
    <property type="molecule type" value="Genomic_DNA"/>
</dbReference>
<sequence length="641" mass="66160">MKFLTAGLFASVSAMALSLPATSAHADQSVIQFYICQGPNANDFCGPTNHSSYIGPGIDSAFSPNSSSVAGGVSEASATNGVVNDAYDGWGAIYGTTNTSNAYNSPYATPFNGLSAARQTQSYVAVPGLPANSIRWFDSFTNNTGSSITANIAFGGNLGSDSGTYVHASGQGYVITGQGGPGAQSTDPVIAHLYGNNDYAFSQTTTHFVNGDDNPYIVYPLTVAPGQTVSIMNVDILFGDNARSSDPSGSAYAQDVALAIQQAQLFVNSPVFDGLTVEQLQTLVNWNVLVDGSLPAAGAVTGLSQSMHDAFDGILNRDAVIWTNGYNAPGIITGALQYAAETAPGAKQDGAAALANEIGEKGGKVAITNVDGTRSYLFGGYTTGSRDYSAGNLDFDGYLAGIGIEHNFASGLLVGIAGGYAHGSGDIGNVYSDITNKQYTVSPYARWQAPTGTILDARISLSSESWSYSRTAGAGTANADIDGSSFGARIGVAQPFDMPVATITPFANLNYLRTHVDGYTETGAGTGNLDVPSYSVDHLEGFVGVSAARDWTMANGGRLRGFVSAGIGDSFLGNDSVSTTYTTSSTAFVSDIETQKGAFGRVEAGLSANITPSFAVTSTYGGQFGNGRNQHTISVGLDLKL</sequence>
<protein>
    <recommendedName>
        <fullName evidence="2">Autotransporter domain-containing protein</fullName>
    </recommendedName>
</protein>
<evidence type="ECO:0000313" key="3">
    <source>
        <dbReference type="EMBL" id="CDX54427.1"/>
    </source>
</evidence>
<organism evidence="3 4">
    <name type="scientific">Mesorhizobium plurifarium</name>
    <dbReference type="NCBI Taxonomy" id="69974"/>
    <lineage>
        <taxon>Bacteria</taxon>
        <taxon>Pseudomonadati</taxon>
        <taxon>Pseudomonadota</taxon>
        <taxon>Alphaproteobacteria</taxon>
        <taxon>Hyphomicrobiales</taxon>
        <taxon>Phyllobacteriaceae</taxon>
        <taxon>Mesorhizobium</taxon>
    </lineage>
</organism>
<dbReference type="Gene3D" id="2.40.128.130">
    <property type="entry name" value="Autotransporter beta-domain"/>
    <property type="match status" value="1"/>
</dbReference>
<feature type="signal peptide" evidence="1">
    <location>
        <begin position="1"/>
        <end position="26"/>
    </location>
</feature>
<evidence type="ECO:0000259" key="2">
    <source>
        <dbReference type="PROSITE" id="PS51208"/>
    </source>
</evidence>
<dbReference type="Proteomes" id="UP000182888">
    <property type="component" value="Unassembled WGS sequence"/>
</dbReference>
<dbReference type="InterPro" id="IPR036709">
    <property type="entry name" value="Autotransporte_beta_dom_sf"/>
</dbReference>
<dbReference type="InterPro" id="IPR005546">
    <property type="entry name" value="Autotransporte_beta"/>
</dbReference>
<feature type="domain" description="Autotransporter" evidence="2">
    <location>
        <begin position="368"/>
        <end position="641"/>
    </location>
</feature>